<evidence type="ECO:0000256" key="5">
    <source>
        <dbReference type="ARBA" id="ARBA00022840"/>
    </source>
</evidence>
<accession>A0A177AR55</accession>
<keyword evidence="10" id="KW-1185">Reference proteome</keyword>
<keyword evidence="6" id="KW-0238">DNA-binding</keyword>
<comment type="subcellular location">
    <subcellularLocation>
        <location evidence="1">Nucleus</location>
    </subcellularLocation>
</comment>
<dbReference type="SMART" id="SM00487">
    <property type="entry name" value="DEXDc"/>
    <property type="match status" value="1"/>
</dbReference>
<dbReference type="AlphaFoldDB" id="A0A177AR55"/>
<feature type="non-terminal residue" evidence="9">
    <location>
        <position position="416"/>
    </location>
</feature>
<evidence type="ECO:0000256" key="1">
    <source>
        <dbReference type="ARBA" id="ARBA00004123"/>
    </source>
</evidence>
<keyword evidence="5" id="KW-0067">ATP-binding</keyword>
<reference evidence="9 10" key="1">
    <citation type="submission" date="2016-04" db="EMBL/GenBank/DDBJ databases">
        <title>The genome of Intoshia linei affirms orthonectids as highly simplified spiralians.</title>
        <authorList>
            <person name="Mikhailov K.V."/>
            <person name="Slusarev G.S."/>
            <person name="Nikitin M.A."/>
            <person name="Logacheva M.D."/>
            <person name="Penin A."/>
            <person name="Aleoshin V."/>
            <person name="Panchin Y.V."/>
        </authorList>
    </citation>
    <scope>NUCLEOTIDE SEQUENCE [LARGE SCALE GENOMIC DNA]</scope>
    <source>
        <strain evidence="9">Intl2013</strain>
        <tissue evidence="9">Whole animal</tissue>
    </source>
</reference>
<dbReference type="PANTHER" id="PTHR45797">
    <property type="entry name" value="RAD54-LIKE"/>
    <property type="match status" value="1"/>
</dbReference>
<dbReference type="EMBL" id="LWCA01001789">
    <property type="protein sequence ID" value="OAF64497.1"/>
    <property type="molecule type" value="Genomic_DNA"/>
</dbReference>
<evidence type="ECO:0000259" key="8">
    <source>
        <dbReference type="PROSITE" id="PS51192"/>
    </source>
</evidence>
<dbReference type="SUPFAM" id="SSF52540">
    <property type="entry name" value="P-loop containing nucleoside triphosphate hydrolases"/>
    <property type="match status" value="1"/>
</dbReference>
<evidence type="ECO:0000313" key="10">
    <source>
        <dbReference type="Proteomes" id="UP000078046"/>
    </source>
</evidence>
<feature type="domain" description="Helicase ATP-binding" evidence="8">
    <location>
        <begin position="147"/>
        <end position="368"/>
    </location>
</feature>
<comment type="caution">
    <text evidence="9">The sequence shown here is derived from an EMBL/GenBank/DDBJ whole genome shotgun (WGS) entry which is preliminary data.</text>
</comment>
<evidence type="ECO:0000256" key="3">
    <source>
        <dbReference type="ARBA" id="ARBA00022741"/>
    </source>
</evidence>
<name>A0A177AR55_9BILA</name>
<evidence type="ECO:0000313" key="9">
    <source>
        <dbReference type="EMBL" id="OAF64497.1"/>
    </source>
</evidence>
<dbReference type="GO" id="GO:0016887">
    <property type="term" value="F:ATP hydrolysis activity"/>
    <property type="evidence" value="ECO:0007669"/>
    <property type="project" value="InterPro"/>
</dbReference>
<evidence type="ECO:0000256" key="2">
    <source>
        <dbReference type="ARBA" id="ARBA00007025"/>
    </source>
</evidence>
<dbReference type="GO" id="GO:0004386">
    <property type="term" value="F:helicase activity"/>
    <property type="evidence" value="ECO:0007669"/>
    <property type="project" value="UniProtKB-KW"/>
</dbReference>
<dbReference type="PANTHER" id="PTHR45797:SF1">
    <property type="entry name" value="HELICASE ARIP4"/>
    <property type="match status" value="1"/>
</dbReference>
<dbReference type="OrthoDB" id="2020972at2759"/>
<dbReference type="GO" id="GO:0005524">
    <property type="term" value="F:ATP binding"/>
    <property type="evidence" value="ECO:0007669"/>
    <property type="project" value="UniProtKB-KW"/>
</dbReference>
<proteinExistence type="inferred from homology"/>
<evidence type="ECO:0000256" key="4">
    <source>
        <dbReference type="ARBA" id="ARBA00022806"/>
    </source>
</evidence>
<dbReference type="PROSITE" id="PS51192">
    <property type="entry name" value="HELICASE_ATP_BIND_1"/>
    <property type="match status" value="1"/>
</dbReference>
<dbReference type="InterPro" id="IPR000330">
    <property type="entry name" value="SNF2_N"/>
</dbReference>
<dbReference type="InterPro" id="IPR014001">
    <property type="entry name" value="Helicase_ATP-bd"/>
</dbReference>
<organism evidence="9 10">
    <name type="scientific">Intoshia linei</name>
    <dbReference type="NCBI Taxonomy" id="1819745"/>
    <lineage>
        <taxon>Eukaryota</taxon>
        <taxon>Metazoa</taxon>
        <taxon>Spiralia</taxon>
        <taxon>Lophotrochozoa</taxon>
        <taxon>Mesozoa</taxon>
        <taxon>Orthonectida</taxon>
        <taxon>Rhopaluridae</taxon>
        <taxon>Intoshia</taxon>
    </lineage>
</organism>
<comment type="similarity">
    <text evidence="2">Belongs to the SNF2/RAD54 helicase family.</text>
</comment>
<keyword evidence="4" id="KW-0347">Helicase</keyword>
<dbReference type="GO" id="GO:0005634">
    <property type="term" value="C:nucleus"/>
    <property type="evidence" value="ECO:0007669"/>
    <property type="project" value="UniProtKB-SubCell"/>
</dbReference>
<protein>
    <recommendedName>
        <fullName evidence="8">Helicase ATP-binding domain-containing protein</fullName>
    </recommendedName>
</protein>
<keyword evidence="4" id="KW-0378">Hydrolase</keyword>
<dbReference type="InterPro" id="IPR044574">
    <property type="entry name" value="ARIP4-like"/>
</dbReference>
<dbReference type="GO" id="GO:0003677">
    <property type="term" value="F:DNA binding"/>
    <property type="evidence" value="ECO:0007669"/>
    <property type="project" value="UniProtKB-KW"/>
</dbReference>
<dbReference type="Gene3D" id="3.40.50.10810">
    <property type="entry name" value="Tandem AAA-ATPase domain"/>
    <property type="match status" value="1"/>
</dbReference>
<gene>
    <name evidence="9" type="ORF">A3Q56_07791</name>
</gene>
<sequence length="416" mass="49023">MYKCCCHVTLSSLIKSLFSDSECGSKCIKNFNNAMNTFKRVNSLKDLDYIDLSDGTNLNSEYVLSDGSDDVEIVQTTFKEQKKLSRKYHCNDNFNVIENLKILVNTNFLKFNEEPLYIDDYLVQFLKPHQIGGVRFLYDSVIGKIQNVRDVKTNGAILGHNMGLGKTLTSLTFIEIFLRKLGSNSLIIVPVNTFYNWVTEIKRWLPHFIIIDNYKNSIYELGLLNKKKKDNVYYVFVLGDLYCFRKEKTEYLEYFKVWKRHGGIILAGYETIRRYMRSDFRKKLAINCKKKKYSFLLEKIEIYIKMQKCLDKCDLVVYDEGHRIKNCKSIISKALNRINTRNRIILTGYPIQNNLIEYYYMVQHVRPDILGHKKRFVEYFSNPIKLGMTSDATYSDKIIMKYRIHVLYSLLRRVVQ</sequence>
<dbReference type="Proteomes" id="UP000078046">
    <property type="component" value="Unassembled WGS sequence"/>
</dbReference>
<dbReference type="Pfam" id="PF00176">
    <property type="entry name" value="SNF2-rel_dom"/>
    <property type="match status" value="1"/>
</dbReference>
<keyword evidence="3" id="KW-0547">Nucleotide-binding</keyword>
<keyword evidence="7" id="KW-0539">Nucleus</keyword>
<evidence type="ECO:0000256" key="6">
    <source>
        <dbReference type="ARBA" id="ARBA00023125"/>
    </source>
</evidence>
<dbReference type="InterPro" id="IPR027417">
    <property type="entry name" value="P-loop_NTPase"/>
</dbReference>
<evidence type="ECO:0000256" key="7">
    <source>
        <dbReference type="ARBA" id="ARBA00023242"/>
    </source>
</evidence>
<dbReference type="InterPro" id="IPR038718">
    <property type="entry name" value="SNF2-like_sf"/>
</dbReference>